<evidence type="ECO:0000256" key="1">
    <source>
        <dbReference type="ARBA" id="ARBA00001974"/>
    </source>
</evidence>
<keyword evidence="6" id="KW-0285">Flavoprotein</keyword>
<comment type="catalytic activity">
    <reaction evidence="15">
        <text>L-lysine + NADPH + O2 = N(6)-hydroxy-L-lysine + NADP(+) + H2O</text>
        <dbReference type="Rhea" id="RHEA:23228"/>
        <dbReference type="ChEBI" id="CHEBI:15377"/>
        <dbReference type="ChEBI" id="CHEBI:15379"/>
        <dbReference type="ChEBI" id="CHEBI:32551"/>
        <dbReference type="ChEBI" id="CHEBI:57783"/>
        <dbReference type="ChEBI" id="CHEBI:57820"/>
        <dbReference type="ChEBI" id="CHEBI:58349"/>
        <dbReference type="EC" id="1.14.13.59"/>
    </reaction>
</comment>
<dbReference type="InterPro" id="IPR036188">
    <property type="entry name" value="FAD/NAD-bd_sf"/>
</dbReference>
<gene>
    <name evidence="16" type="ORF">JOF56_006756</name>
</gene>
<protein>
    <recommendedName>
        <fullName evidence="5">L-lysine N6-monooxygenase MbtG</fullName>
        <ecNumber evidence="4">1.14.13.59</ecNumber>
    </recommendedName>
    <alternativeName>
        <fullName evidence="14">Lysine 6-N-hydroxylase</fullName>
    </alternativeName>
    <alternativeName>
        <fullName evidence="13">Lysine N6-hydroxylase</fullName>
    </alternativeName>
    <alternativeName>
        <fullName evidence="11">Lysine-N-oxygenase</fullName>
    </alternativeName>
    <alternativeName>
        <fullName evidence="12">Mycobactin synthase protein G</fullName>
    </alternativeName>
</protein>
<dbReference type="RefSeq" id="WP_209643443.1">
    <property type="nucleotide sequence ID" value="NZ_JAGINW010000001.1"/>
</dbReference>
<evidence type="ECO:0000256" key="11">
    <source>
        <dbReference type="ARBA" id="ARBA00029939"/>
    </source>
</evidence>
<keyword evidence="7" id="KW-0274">FAD</keyword>
<dbReference type="Gene3D" id="3.50.50.60">
    <property type="entry name" value="FAD/NAD(P)-binding domain"/>
    <property type="match status" value="1"/>
</dbReference>
<dbReference type="SUPFAM" id="SSF51905">
    <property type="entry name" value="FAD/NAD(P)-binding domain"/>
    <property type="match status" value="2"/>
</dbReference>
<accession>A0ABS4TPP1</accession>
<comment type="similarity">
    <text evidence="3">Belongs to the lysine N(6)-hydroxylase/L-ornithine N(5)-oxygenase family.</text>
</comment>
<name>A0ABS4TPP1_9PSEU</name>
<dbReference type="GO" id="GO:0016491">
    <property type="term" value="F:oxidoreductase activity"/>
    <property type="evidence" value="ECO:0007669"/>
    <property type="project" value="UniProtKB-KW"/>
</dbReference>
<keyword evidence="10" id="KW-0503">Monooxygenase</keyword>
<evidence type="ECO:0000256" key="7">
    <source>
        <dbReference type="ARBA" id="ARBA00022827"/>
    </source>
</evidence>
<dbReference type="Proteomes" id="UP001519332">
    <property type="component" value="Unassembled WGS sequence"/>
</dbReference>
<dbReference type="Pfam" id="PF13434">
    <property type="entry name" value="Lys_Orn_oxgnase"/>
    <property type="match status" value="1"/>
</dbReference>
<dbReference type="PANTHER" id="PTHR42802:SF1">
    <property type="entry name" value="L-ORNITHINE N(5)-MONOOXYGENASE"/>
    <property type="match status" value="1"/>
</dbReference>
<proteinExistence type="inferred from homology"/>
<evidence type="ECO:0000256" key="5">
    <source>
        <dbReference type="ARBA" id="ARBA00016406"/>
    </source>
</evidence>
<dbReference type="PRINTS" id="PR00368">
    <property type="entry name" value="FADPNR"/>
</dbReference>
<evidence type="ECO:0000313" key="16">
    <source>
        <dbReference type="EMBL" id="MBP2326371.1"/>
    </source>
</evidence>
<evidence type="ECO:0000256" key="10">
    <source>
        <dbReference type="ARBA" id="ARBA00023033"/>
    </source>
</evidence>
<evidence type="ECO:0000256" key="13">
    <source>
        <dbReference type="ARBA" id="ARBA00032493"/>
    </source>
</evidence>
<dbReference type="EC" id="1.14.13.59" evidence="4"/>
<sequence>MANREVELLAVGAGPSNLALAVALEELAPGLARDSLVIERDQEVSWQKGMLLPEALSQVSFLKDLVTLRNPRSKFSFLNYMHAIGRLDQFVNMGCFVPYRIELAGYLKWTAEQLSQVDVQMGRECARISPVWTNDTLTGWSAEMTDGDTIRSRYLVVGAGRDARIPEPVQGLAPERVIHSTEYLQRITKLRKDFPYRVAVIGGGQSAAELFCAVQNDLPECKPTMVMRSIGLNYYETSKFNNELFYPSFVDEFFVSRPEARKQMLKELHHTNYSGLAPGMMDSLYRSVYLDRLNGRGRLEMITTHDITSARDEGDEIVLELTDWRTGAVRQLRTDLVLLGTGFSQEMPRMVRDIAESIGLEEVSVTRDYRMVIDRPSTAACYLQGVNEATHGIADSLLSILAIRSNDILQDILTHRAAHPENTGPAHIAAAR</sequence>
<dbReference type="PANTHER" id="PTHR42802">
    <property type="entry name" value="MONOOXYGENASE"/>
    <property type="match status" value="1"/>
</dbReference>
<evidence type="ECO:0000313" key="17">
    <source>
        <dbReference type="Proteomes" id="UP001519332"/>
    </source>
</evidence>
<organism evidence="16 17">
    <name type="scientific">Kibdelosporangium banguiense</name>
    <dbReference type="NCBI Taxonomy" id="1365924"/>
    <lineage>
        <taxon>Bacteria</taxon>
        <taxon>Bacillati</taxon>
        <taxon>Actinomycetota</taxon>
        <taxon>Actinomycetes</taxon>
        <taxon>Pseudonocardiales</taxon>
        <taxon>Pseudonocardiaceae</taxon>
        <taxon>Kibdelosporangium</taxon>
    </lineage>
</organism>
<reference evidence="16 17" key="1">
    <citation type="submission" date="2021-03" db="EMBL/GenBank/DDBJ databases">
        <title>Sequencing the genomes of 1000 actinobacteria strains.</title>
        <authorList>
            <person name="Klenk H.-P."/>
        </authorList>
    </citation>
    <scope>NUCLEOTIDE SEQUENCE [LARGE SCALE GENOMIC DNA]</scope>
    <source>
        <strain evidence="16 17">DSM 46670</strain>
    </source>
</reference>
<dbReference type="EMBL" id="JAGINW010000001">
    <property type="protein sequence ID" value="MBP2326371.1"/>
    <property type="molecule type" value="Genomic_DNA"/>
</dbReference>
<dbReference type="InterPro" id="IPR025700">
    <property type="entry name" value="Lys/Orn_oxygenase"/>
</dbReference>
<keyword evidence="9 16" id="KW-0560">Oxidoreductase</keyword>
<evidence type="ECO:0000256" key="3">
    <source>
        <dbReference type="ARBA" id="ARBA00007588"/>
    </source>
</evidence>
<evidence type="ECO:0000256" key="9">
    <source>
        <dbReference type="ARBA" id="ARBA00023002"/>
    </source>
</evidence>
<evidence type="ECO:0000256" key="6">
    <source>
        <dbReference type="ARBA" id="ARBA00022630"/>
    </source>
</evidence>
<evidence type="ECO:0000256" key="14">
    <source>
        <dbReference type="ARBA" id="ARBA00032738"/>
    </source>
</evidence>
<evidence type="ECO:0000256" key="2">
    <source>
        <dbReference type="ARBA" id="ARBA00004924"/>
    </source>
</evidence>
<comment type="cofactor">
    <cofactor evidence="1">
        <name>FAD</name>
        <dbReference type="ChEBI" id="CHEBI:57692"/>
    </cofactor>
</comment>
<comment type="caution">
    <text evidence="16">The sequence shown here is derived from an EMBL/GenBank/DDBJ whole genome shotgun (WGS) entry which is preliminary data.</text>
</comment>
<comment type="pathway">
    <text evidence="2">Siderophore biosynthesis.</text>
</comment>
<evidence type="ECO:0000256" key="4">
    <source>
        <dbReference type="ARBA" id="ARBA00013076"/>
    </source>
</evidence>
<keyword evidence="8" id="KW-0521">NADP</keyword>
<evidence type="ECO:0000256" key="8">
    <source>
        <dbReference type="ARBA" id="ARBA00022857"/>
    </source>
</evidence>
<evidence type="ECO:0000256" key="15">
    <source>
        <dbReference type="ARBA" id="ARBA00048407"/>
    </source>
</evidence>
<evidence type="ECO:0000256" key="12">
    <source>
        <dbReference type="ARBA" id="ARBA00031158"/>
    </source>
</evidence>
<keyword evidence="17" id="KW-1185">Reference proteome</keyword>